<comment type="caution">
    <text evidence="2">The sequence shown here is derived from an EMBL/GenBank/DDBJ whole genome shotgun (WGS) entry which is preliminary data.</text>
</comment>
<dbReference type="RefSeq" id="WP_327789777.1">
    <property type="nucleotide sequence ID" value="NZ_JARGEQ010000126.1"/>
</dbReference>
<reference evidence="2 3" key="1">
    <citation type="submission" date="2023-03" db="EMBL/GenBank/DDBJ databases">
        <title>YIM 152171 draft genome.</title>
        <authorList>
            <person name="Yang Z."/>
        </authorList>
    </citation>
    <scope>NUCLEOTIDE SEQUENCE [LARGE SCALE GENOMIC DNA]</scope>
    <source>
        <strain evidence="2 3">YIM 152171</strain>
    </source>
</reference>
<organism evidence="2 3">
    <name type="scientific">Marinimicrococcus flavescens</name>
    <dbReference type="NCBI Taxonomy" id="3031815"/>
    <lineage>
        <taxon>Bacteria</taxon>
        <taxon>Pseudomonadati</taxon>
        <taxon>Pseudomonadota</taxon>
        <taxon>Alphaproteobacteria</taxon>
        <taxon>Geminicoccales</taxon>
        <taxon>Geminicoccaceae</taxon>
        <taxon>Marinimicrococcus</taxon>
    </lineage>
</organism>
<protein>
    <submittedName>
        <fullName evidence="2">ABC transporter substrate-binding protein</fullName>
    </submittedName>
</protein>
<accession>A0AAP3XSS3</accession>
<evidence type="ECO:0000256" key="1">
    <source>
        <dbReference type="SAM" id="SignalP"/>
    </source>
</evidence>
<dbReference type="PROSITE" id="PS51318">
    <property type="entry name" value="TAT"/>
    <property type="match status" value="1"/>
</dbReference>
<dbReference type="Gene3D" id="3.10.450.710">
    <property type="entry name" value="Tgt2/MlaC"/>
    <property type="match status" value="1"/>
</dbReference>
<dbReference type="InterPro" id="IPR008869">
    <property type="entry name" value="MlaC/ttg2D"/>
</dbReference>
<dbReference type="AlphaFoldDB" id="A0AAP3XSS3"/>
<proteinExistence type="predicted"/>
<keyword evidence="3" id="KW-1185">Reference proteome</keyword>
<name>A0AAP3XSS3_9PROT</name>
<feature type="signal peptide" evidence="1">
    <location>
        <begin position="1"/>
        <end position="27"/>
    </location>
</feature>
<feature type="chain" id="PRO_5043050738" evidence="1">
    <location>
        <begin position="28"/>
        <end position="204"/>
    </location>
</feature>
<sequence length="204" mass="22024">MAPATSLTRRGFAAAALVLAATAAARAAPPAAASGFIETVGNKVVGVLRDASLGRDERLQRLSGLLDEATDLPLLARLVLGQYWRKASQQQRDEYVRLFRALAMKTMADRLHEYGGETFEISGSHAVDDRDTIVTTRIMRPGSQSPVNVDWRVRDTGGKLAIIDIIAEGVSLVVTQRSEAAEVAGQQGIDGLLQQMRERVEGRA</sequence>
<dbReference type="Pfam" id="PF05494">
    <property type="entry name" value="MlaC"/>
    <property type="match status" value="1"/>
</dbReference>
<dbReference type="InterPro" id="IPR042245">
    <property type="entry name" value="Tgt2/MlaC_sf"/>
</dbReference>
<dbReference type="PANTHER" id="PTHR36573:SF1">
    <property type="entry name" value="INTERMEMBRANE PHOSPHOLIPID TRANSPORT SYSTEM BINDING PROTEIN MLAC"/>
    <property type="match status" value="1"/>
</dbReference>
<dbReference type="InterPro" id="IPR006311">
    <property type="entry name" value="TAT_signal"/>
</dbReference>
<evidence type="ECO:0000313" key="2">
    <source>
        <dbReference type="EMBL" id="MDF1587359.1"/>
    </source>
</evidence>
<dbReference type="EMBL" id="JARGEQ010000126">
    <property type="protein sequence ID" value="MDF1587359.1"/>
    <property type="molecule type" value="Genomic_DNA"/>
</dbReference>
<gene>
    <name evidence="2" type="ORF">PZ740_13310</name>
</gene>
<dbReference type="PANTHER" id="PTHR36573">
    <property type="entry name" value="INTERMEMBRANE PHOSPHOLIPID TRANSPORT SYSTEM BINDING PROTEIN MLAC"/>
    <property type="match status" value="1"/>
</dbReference>
<evidence type="ECO:0000313" key="3">
    <source>
        <dbReference type="Proteomes" id="UP001301140"/>
    </source>
</evidence>
<keyword evidence="1" id="KW-0732">Signal</keyword>
<dbReference type="Proteomes" id="UP001301140">
    <property type="component" value="Unassembled WGS sequence"/>
</dbReference>